<dbReference type="Proteomes" id="UP000202533">
    <property type="component" value="Segment"/>
</dbReference>
<organism evidence="1 2">
    <name type="scientific">Klebsiella phage vB_KpnM_KpV477</name>
    <dbReference type="NCBI Taxonomy" id="1852625"/>
    <lineage>
        <taxon>Viruses</taxon>
        <taxon>Duplodnaviria</taxon>
        <taxon>Heunggongvirae</taxon>
        <taxon>Uroviricota</taxon>
        <taxon>Caudoviricetes</taxon>
        <taxon>Pantevenvirales</taxon>
        <taxon>Straboviridae</taxon>
        <taxon>Tevenvirinae</taxon>
        <taxon>Jiaodavirus</taxon>
        <taxon>Jiaodavirus kpv477</taxon>
    </lineage>
</organism>
<accession>A0A1B1P8V8</accession>
<dbReference type="EMBL" id="KX258185">
    <property type="protein sequence ID" value="ANT40531.1"/>
    <property type="molecule type" value="Genomic_DNA"/>
</dbReference>
<evidence type="ECO:0000313" key="2">
    <source>
        <dbReference type="Proteomes" id="UP000202533"/>
    </source>
</evidence>
<reference evidence="1 2" key="1">
    <citation type="submission" date="2016-05" db="EMBL/GenBank/DDBJ databases">
        <title>Complete genome sequence of Klebsiella pneumoniae bacteriophage vB_KpnM_KpV477.</title>
        <authorList>
            <person name="Komisarova E.V."/>
            <person name="Krasilnikova V.M."/>
            <person name="Kislichkina A.A."/>
            <person name="Bogun A.G."/>
            <person name="Volozhantsev N.V."/>
        </authorList>
    </citation>
    <scope>NUCLEOTIDE SEQUENCE [LARGE SCALE GENOMIC DNA]</scope>
</reference>
<keyword evidence="2" id="KW-1185">Reference proteome</keyword>
<name>A0A1B1P8V8_9CAUD</name>
<protein>
    <submittedName>
        <fullName evidence="1">Uncharacterized protein</fullName>
    </submittedName>
</protein>
<gene>
    <name evidence="1" type="ORF">kpv477_094</name>
</gene>
<dbReference type="OrthoDB" id="25772at10239"/>
<evidence type="ECO:0000313" key="1">
    <source>
        <dbReference type="EMBL" id="ANT40531.1"/>
    </source>
</evidence>
<sequence length="112" mass="12596">MKTYVMTEQSAYAAYVSPDDRKSVLFGYYNSHSLAMESVAGKSWYGSNGTVNRNPVELITFTNENGESWTFPKTAAVEIKTESPEQYKARMVRLRESALSKLTPDEKKALSL</sequence>
<dbReference type="GeneID" id="29067056"/>
<dbReference type="RefSeq" id="YP_009288770.1">
    <property type="nucleotide sequence ID" value="NC_031087.1"/>
</dbReference>
<dbReference type="KEGG" id="vg:29067056"/>
<proteinExistence type="predicted"/>